<proteinExistence type="predicted"/>
<dbReference type="Proteomes" id="UP001610563">
    <property type="component" value="Unassembled WGS sequence"/>
</dbReference>
<sequence>MKLSTLFVTLLPLAAASPGRALAGRQVTDPERLAQLQAHHADTLALLNSATAIPVTPSTYTNLTGLDGPSHERRLFHVFGLLGVYVASRVGASALQNVLGEILEVFLGDDIIWSNKEYCRAYFSTHGGGNEEFRTYARDSSDRTSQVNINSGWIDPENTTPPVHFFEGANGDAAIGTYSVQYTATDRVAWSGIEGTEKCYIEGLCNPQYIFYHKEYDIVLNTWQSQGQVSACQYSQGEDCKGMCSSGVKNQFWSGGVLWGGDCAIPCIEDGGEGYEVAAEAVMEHEVMLPEAIAPE</sequence>
<evidence type="ECO:0000313" key="2">
    <source>
        <dbReference type="EMBL" id="KAL2785451.1"/>
    </source>
</evidence>
<keyword evidence="3" id="KW-1185">Reference proteome</keyword>
<protein>
    <submittedName>
        <fullName evidence="2">Uncharacterized protein</fullName>
    </submittedName>
</protein>
<name>A0ABR4FQB3_9EURO</name>
<keyword evidence="1" id="KW-0732">Signal</keyword>
<feature type="chain" id="PRO_5046815118" evidence="1">
    <location>
        <begin position="17"/>
        <end position="296"/>
    </location>
</feature>
<evidence type="ECO:0000256" key="1">
    <source>
        <dbReference type="SAM" id="SignalP"/>
    </source>
</evidence>
<comment type="caution">
    <text evidence="2">The sequence shown here is derived from an EMBL/GenBank/DDBJ whole genome shotgun (WGS) entry which is preliminary data.</text>
</comment>
<dbReference type="EMBL" id="JBFTWV010000144">
    <property type="protein sequence ID" value="KAL2785451.1"/>
    <property type="molecule type" value="Genomic_DNA"/>
</dbReference>
<evidence type="ECO:0000313" key="3">
    <source>
        <dbReference type="Proteomes" id="UP001610563"/>
    </source>
</evidence>
<accession>A0ABR4FQB3</accession>
<gene>
    <name evidence="2" type="ORF">BJX66DRAFT_343088</name>
</gene>
<feature type="signal peptide" evidence="1">
    <location>
        <begin position="1"/>
        <end position="16"/>
    </location>
</feature>
<organism evidence="2 3">
    <name type="scientific">Aspergillus keveii</name>
    <dbReference type="NCBI Taxonomy" id="714993"/>
    <lineage>
        <taxon>Eukaryota</taxon>
        <taxon>Fungi</taxon>
        <taxon>Dikarya</taxon>
        <taxon>Ascomycota</taxon>
        <taxon>Pezizomycotina</taxon>
        <taxon>Eurotiomycetes</taxon>
        <taxon>Eurotiomycetidae</taxon>
        <taxon>Eurotiales</taxon>
        <taxon>Aspergillaceae</taxon>
        <taxon>Aspergillus</taxon>
        <taxon>Aspergillus subgen. Nidulantes</taxon>
    </lineage>
</organism>
<reference evidence="2 3" key="1">
    <citation type="submission" date="2024-07" db="EMBL/GenBank/DDBJ databases">
        <title>Section-level genome sequencing and comparative genomics of Aspergillus sections Usti and Cavernicolus.</title>
        <authorList>
            <consortium name="Lawrence Berkeley National Laboratory"/>
            <person name="Nybo J.L."/>
            <person name="Vesth T.C."/>
            <person name="Theobald S."/>
            <person name="Frisvad J.C."/>
            <person name="Larsen T.O."/>
            <person name="Kjaerboelling I."/>
            <person name="Rothschild-Mancinelli K."/>
            <person name="Lyhne E.K."/>
            <person name="Kogle M.E."/>
            <person name="Barry K."/>
            <person name="Clum A."/>
            <person name="Na H."/>
            <person name="Ledsgaard L."/>
            <person name="Lin J."/>
            <person name="Lipzen A."/>
            <person name="Kuo A."/>
            <person name="Riley R."/>
            <person name="Mondo S."/>
            <person name="Labutti K."/>
            <person name="Haridas S."/>
            <person name="Pangalinan J."/>
            <person name="Salamov A.A."/>
            <person name="Simmons B.A."/>
            <person name="Magnuson J.K."/>
            <person name="Chen J."/>
            <person name="Drula E."/>
            <person name="Henrissat B."/>
            <person name="Wiebenga A."/>
            <person name="Lubbers R.J."/>
            <person name="Gomes A.C."/>
            <person name="Makela M.R."/>
            <person name="Stajich J."/>
            <person name="Grigoriev I.V."/>
            <person name="Mortensen U.H."/>
            <person name="De Vries R.P."/>
            <person name="Baker S.E."/>
            <person name="Andersen M.R."/>
        </authorList>
    </citation>
    <scope>NUCLEOTIDE SEQUENCE [LARGE SCALE GENOMIC DNA]</scope>
    <source>
        <strain evidence="2 3">CBS 209.92</strain>
    </source>
</reference>